<dbReference type="RefSeq" id="XP_062652301.1">
    <property type="nucleotide sequence ID" value="XM_062791694.1"/>
</dbReference>
<reference evidence="1" key="2">
    <citation type="submission" date="2023-05" db="EMBL/GenBank/DDBJ databases">
        <authorList>
            <consortium name="Lawrence Berkeley National Laboratory"/>
            <person name="Steindorff A."/>
            <person name="Hensen N."/>
            <person name="Bonometti L."/>
            <person name="Westerberg I."/>
            <person name="Brannstrom I.O."/>
            <person name="Guillou S."/>
            <person name="Cros-Aarteil S."/>
            <person name="Calhoun S."/>
            <person name="Haridas S."/>
            <person name="Kuo A."/>
            <person name="Mondo S."/>
            <person name="Pangilinan J."/>
            <person name="Riley R."/>
            <person name="Labutti K."/>
            <person name="Andreopoulos B."/>
            <person name="Lipzen A."/>
            <person name="Chen C."/>
            <person name="Yanf M."/>
            <person name="Daum C."/>
            <person name="Ng V."/>
            <person name="Clum A."/>
            <person name="Ohm R."/>
            <person name="Martin F."/>
            <person name="Silar P."/>
            <person name="Natvig D."/>
            <person name="Lalanne C."/>
            <person name="Gautier V."/>
            <person name="Ament-Velasquez S.L."/>
            <person name="Kruys A."/>
            <person name="Hutchinson M.I."/>
            <person name="Powell A.J."/>
            <person name="Barry K."/>
            <person name="Miller A.N."/>
            <person name="Grigoriev I.V."/>
            <person name="Debuchy R."/>
            <person name="Gladieux P."/>
            <person name="Thoren M.H."/>
            <person name="Johannesson H."/>
        </authorList>
    </citation>
    <scope>NUCLEOTIDE SEQUENCE</scope>
    <source>
        <strain evidence="1">CBS 731.68</strain>
    </source>
</reference>
<evidence type="ECO:0000313" key="1">
    <source>
        <dbReference type="EMBL" id="KAK4128530.1"/>
    </source>
</evidence>
<comment type="caution">
    <text evidence="1">The sequence shown here is derived from an EMBL/GenBank/DDBJ whole genome shotgun (WGS) entry which is preliminary data.</text>
</comment>
<reference evidence="1" key="1">
    <citation type="journal article" date="2023" name="Mol. Phylogenet. Evol.">
        <title>Genome-scale phylogeny and comparative genomics of the fungal order Sordariales.</title>
        <authorList>
            <person name="Hensen N."/>
            <person name="Bonometti L."/>
            <person name="Westerberg I."/>
            <person name="Brannstrom I.O."/>
            <person name="Guillou S."/>
            <person name="Cros-Aarteil S."/>
            <person name="Calhoun S."/>
            <person name="Haridas S."/>
            <person name="Kuo A."/>
            <person name="Mondo S."/>
            <person name="Pangilinan J."/>
            <person name="Riley R."/>
            <person name="LaButti K."/>
            <person name="Andreopoulos B."/>
            <person name="Lipzen A."/>
            <person name="Chen C."/>
            <person name="Yan M."/>
            <person name="Daum C."/>
            <person name="Ng V."/>
            <person name="Clum A."/>
            <person name="Steindorff A."/>
            <person name="Ohm R.A."/>
            <person name="Martin F."/>
            <person name="Silar P."/>
            <person name="Natvig D.O."/>
            <person name="Lalanne C."/>
            <person name="Gautier V."/>
            <person name="Ament-Velasquez S.L."/>
            <person name="Kruys A."/>
            <person name="Hutchinson M.I."/>
            <person name="Powell A.J."/>
            <person name="Barry K."/>
            <person name="Miller A.N."/>
            <person name="Grigoriev I.V."/>
            <person name="Debuchy R."/>
            <person name="Gladieux P."/>
            <person name="Hiltunen Thoren M."/>
            <person name="Johannesson H."/>
        </authorList>
    </citation>
    <scope>NUCLEOTIDE SEQUENCE</scope>
    <source>
        <strain evidence="1">CBS 731.68</strain>
    </source>
</reference>
<dbReference type="AlphaFoldDB" id="A0AAN6U9K4"/>
<evidence type="ECO:0000313" key="2">
    <source>
        <dbReference type="Proteomes" id="UP001302602"/>
    </source>
</evidence>
<accession>A0AAN6U9K4</accession>
<dbReference type="EMBL" id="MU853223">
    <property type="protein sequence ID" value="KAK4128530.1"/>
    <property type="molecule type" value="Genomic_DNA"/>
</dbReference>
<proteinExistence type="predicted"/>
<sequence length="75" mass="8254">MSIFLDCDPTHHAIHISNPDKLFAVAPTSQAVSHPLAQLNRIAMRSNPSNPSNLSDLLNSLKNAIRSRCIYCVLL</sequence>
<protein>
    <submittedName>
        <fullName evidence="1">Uncharacterized protein</fullName>
    </submittedName>
</protein>
<name>A0AAN6U9K4_9PEZI</name>
<keyword evidence="2" id="KW-1185">Reference proteome</keyword>
<dbReference type="Proteomes" id="UP001302602">
    <property type="component" value="Unassembled WGS sequence"/>
</dbReference>
<dbReference type="GeneID" id="87828463"/>
<organism evidence="1 2">
    <name type="scientific">Parathielavia appendiculata</name>
    <dbReference type="NCBI Taxonomy" id="2587402"/>
    <lineage>
        <taxon>Eukaryota</taxon>
        <taxon>Fungi</taxon>
        <taxon>Dikarya</taxon>
        <taxon>Ascomycota</taxon>
        <taxon>Pezizomycotina</taxon>
        <taxon>Sordariomycetes</taxon>
        <taxon>Sordariomycetidae</taxon>
        <taxon>Sordariales</taxon>
        <taxon>Chaetomiaceae</taxon>
        <taxon>Parathielavia</taxon>
    </lineage>
</organism>
<gene>
    <name evidence="1" type="ORF">N657DRAFT_639006</name>
</gene>